<dbReference type="AlphaFoldDB" id="A0A9J5XLF7"/>
<evidence type="ECO:0000313" key="1">
    <source>
        <dbReference type="EMBL" id="KAG5588677.1"/>
    </source>
</evidence>
<comment type="caution">
    <text evidence="1">The sequence shown here is derived from an EMBL/GenBank/DDBJ whole genome shotgun (WGS) entry which is preliminary data.</text>
</comment>
<dbReference type="OrthoDB" id="10621449at2759"/>
<protein>
    <submittedName>
        <fullName evidence="1">Uncharacterized protein</fullName>
    </submittedName>
</protein>
<proteinExistence type="predicted"/>
<dbReference type="Proteomes" id="UP000824120">
    <property type="component" value="Chromosome 9"/>
</dbReference>
<keyword evidence="2" id="KW-1185">Reference proteome</keyword>
<accession>A0A9J5XLF7</accession>
<gene>
    <name evidence="1" type="ORF">H5410_049111</name>
</gene>
<evidence type="ECO:0000313" key="2">
    <source>
        <dbReference type="Proteomes" id="UP000824120"/>
    </source>
</evidence>
<feature type="non-terminal residue" evidence="1">
    <location>
        <position position="146"/>
    </location>
</feature>
<organism evidence="1 2">
    <name type="scientific">Solanum commersonii</name>
    <name type="common">Commerson's wild potato</name>
    <name type="synonym">Commerson's nightshade</name>
    <dbReference type="NCBI Taxonomy" id="4109"/>
    <lineage>
        <taxon>Eukaryota</taxon>
        <taxon>Viridiplantae</taxon>
        <taxon>Streptophyta</taxon>
        <taxon>Embryophyta</taxon>
        <taxon>Tracheophyta</taxon>
        <taxon>Spermatophyta</taxon>
        <taxon>Magnoliopsida</taxon>
        <taxon>eudicotyledons</taxon>
        <taxon>Gunneridae</taxon>
        <taxon>Pentapetalae</taxon>
        <taxon>asterids</taxon>
        <taxon>lamiids</taxon>
        <taxon>Solanales</taxon>
        <taxon>Solanaceae</taxon>
        <taxon>Solanoideae</taxon>
        <taxon>Solaneae</taxon>
        <taxon>Solanum</taxon>
    </lineage>
</organism>
<sequence>WCLGWDTRRFLGDVPRPTPVEKGYIPSLQPFHKSARTRFCSAQDSQPGTLISAVSRRVTPELMAWWITLIISGSGIYRSPWTALAEAMDSSSAMSSDVNFTDRAPVFWLKFSILVVPGMGHTHTTSSVVILRVRSNITSFSKINNK</sequence>
<dbReference type="EMBL" id="JACXVP010000009">
    <property type="protein sequence ID" value="KAG5588677.1"/>
    <property type="molecule type" value="Genomic_DNA"/>
</dbReference>
<reference evidence="1 2" key="1">
    <citation type="submission" date="2020-09" db="EMBL/GenBank/DDBJ databases">
        <title>De no assembly of potato wild relative species, Solanum commersonii.</title>
        <authorList>
            <person name="Cho K."/>
        </authorList>
    </citation>
    <scope>NUCLEOTIDE SEQUENCE [LARGE SCALE GENOMIC DNA]</scope>
    <source>
        <strain evidence="1">LZ3.2</strain>
        <tissue evidence="1">Leaf</tissue>
    </source>
</reference>
<name>A0A9J5XLF7_SOLCO</name>